<accession>A0A2P2PQ39</accession>
<feature type="transmembrane region" description="Helical" evidence="1">
    <location>
        <begin position="7"/>
        <end position="33"/>
    </location>
</feature>
<organism evidence="2">
    <name type="scientific">Rhizophora mucronata</name>
    <name type="common">Asiatic mangrove</name>
    <dbReference type="NCBI Taxonomy" id="61149"/>
    <lineage>
        <taxon>Eukaryota</taxon>
        <taxon>Viridiplantae</taxon>
        <taxon>Streptophyta</taxon>
        <taxon>Embryophyta</taxon>
        <taxon>Tracheophyta</taxon>
        <taxon>Spermatophyta</taxon>
        <taxon>Magnoliopsida</taxon>
        <taxon>eudicotyledons</taxon>
        <taxon>Gunneridae</taxon>
        <taxon>Pentapetalae</taxon>
        <taxon>rosids</taxon>
        <taxon>fabids</taxon>
        <taxon>Malpighiales</taxon>
        <taxon>Rhizophoraceae</taxon>
        <taxon>Rhizophora</taxon>
    </lineage>
</organism>
<proteinExistence type="predicted"/>
<keyword evidence="1" id="KW-1133">Transmembrane helix</keyword>
<protein>
    <submittedName>
        <fullName evidence="2">Uncharacterized protein</fullName>
    </submittedName>
</protein>
<evidence type="ECO:0000256" key="1">
    <source>
        <dbReference type="SAM" id="Phobius"/>
    </source>
</evidence>
<keyword evidence="1" id="KW-0812">Transmembrane</keyword>
<dbReference type="EMBL" id="GGEC01076341">
    <property type="protein sequence ID" value="MBX56825.1"/>
    <property type="molecule type" value="Transcribed_RNA"/>
</dbReference>
<reference evidence="2" key="1">
    <citation type="submission" date="2018-02" db="EMBL/GenBank/DDBJ databases">
        <title>Rhizophora mucronata_Transcriptome.</title>
        <authorList>
            <person name="Meera S.P."/>
            <person name="Sreeshan A."/>
            <person name="Augustine A."/>
        </authorList>
    </citation>
    <scope>NUCLEOTIDE SEQUENCE</scope>
    <source>
        <tissue evidence="2">Leaf</tissue>
    </source>
</reference>
<keyword evidence="1" id="KW-0472">Membrane</keyword>
<sequence length="36" mass="4331">MYVIQHIFMWFLDYCACFWMQLCVGFLVMHLGLPSS</sequence>
<dbReference type="AlphaFoldDB" id="A0A2P2PQ39"/>
<evidence type="ECO:0000313" key="2">
    <source>
        <dbReference type="EMBL" id="MBX56825.1"/>
    </source>
</evidence>
<name>A0A2P2PQ39_RHIMU</name>